<accession>A0A7S2KL17</accession>
<dbReference type="EMBL" id="HBHA01001060">
    <property type="protein sequence ID" value="CAD9578631.1"/>
    <property type="molecule type" value="Transcribed_RNA"/>
</dbReference>
<dbReference type="PANTHER" id="PTHR44533:SF4">
    <property type="entry name" value="DEAD_H RNA HELICASE, PUTATIVE-RELATED"/>
    <property type="match status" value="1"/>
</dbReference>
<sequence length="233" mass="27180">MDDQRSSALRLYSSYIKHSCLPKQEAQEQDETESLPISLLKLNNIEAVPTTFLGRLAAARIPAIARSEYYRMSGHSDDFASFSEMCDTVKPNLNMDLDAMPACEMKDHQLRDMPLNAYASDFFRHGSLTRLIKENGLTSAKAWYLLKQWSYLLKDIAKGVKELRKPTDKEVEYEHYYGEAAPDNMEKNETVKAFVQLNSQFQELFRNWNRTQTNERKKMEEIKKQEIQKFEED</sequence>
<dbReference type="GO" id="GO:0004386">
    <property type="term" value="F:helicase activity"/>
    <property type="evidence" value="ECO:0007669"/>
    <property type="project" value="UniProtKB-KW"/>
</dbReference>
<keyword evidence="2" id="KW-0067">ATP-binding</keyword>
<reference evidence="3" key="1">
    <citation type="submission" date="2021-01" db="EMBL/GenBank/DDBJ databases">
        <authorList>
            <person name="Corre E."/>
            <person name="Pelletier E."/>
            <person name="Niang G."/>
            <person name="Scheremetjew M."/>
            <person name="Finn R."/>
            <person name="Kale V."/>
            <person name="Holt S."/>
            <person name="Cochrane G."/>
            <person name="Meng A."/>
            <person name="Brown T."/>
            <person name="Cohen L."/>
        </authorList>
    </citation>
    <scope>NUCLEOTIDE SEQUENCE</scope>
    <source>
        <strain evidence="3">CCMP1258.1</strain>
    </source>
</reference>
<evidence type="ECO:0000313" key="3">
    <source>
        <dbReference type="EMBL" id="CAD9578631.1"/>
    </source>
</evidence>
<dbReference type="AlphaFoldDB" id="A0A7S2KL17"/>
<name>A0A7S2KL17_BIGNA</name>
<dbReference type="GO" id="GO:0016787">
    <property type="term" value="F:hydrolase activity"/>
    <property type="evidence" value="ECO:0007669"/>
    <property type="project" value="UniProtKB-KW"/>
</dbReference>
<evidence type="ECO:0000256" key="1">
    <source>
        <dbReference type="ARBA" id="ARBA00022801"/>
    </source>
</evidence>
<keyword evidence="2" id="KW-0547">Nucleotide-binding</keyword>
<keyword evidence="2" id="KW-0347">Helicase</keyword>
<evidence type="ECO:0000256" key="2">
    <source>
        <dbReference type="ARBA" id="ARBA00022806"/>
    </source>
</evidence>
<protein>
    <submittedName>
        <fullName evidence="3">Uncharacterized protein</fullName>
    </submittedName>
</protein>
<gene>
    <name evidence="3" type="ORF">BIGN1055_LOCUS674</name>
</gene>
<proteinExistence type="predicted"/>
<dbReference type="InterPro" id="IPR052431">
    <property type="entry name" value="SKI2_subfamily_helicases"/>
</dbReference>
<dbReference type="PANTHER" id="PTHR44533">
    <property type="entry name" value="DEAD/H RNA HELICASE, PUTATIVE-RELATED"/>
    <property type="match status" value="1"/>
</dbReference>
<organism evidence="3">
    <name type="scientific">Bigelowiella natans</name>
    <name type="common">Pedinomonas minutissima</name>
    <name type="synonym">Chlorarachnion sp. (strain CCMP621)</name>
    <dbReference type="NCBI Taxonomy" id="227086"/>
    <lineage>
        <taxon>Eukaryota</taxon>
        <taxon>Sar</taxon>
        <taxon>Rhizaria</taxon>
        <taxon>Cercozoa</taxon>
        <taxon>Chlorarachniophyceae</taxon>
        <taxon>Bigelowiella</taxon>
    </lineage>
</organism>
<keyword evidence="1" id="KW-0378">Hydrolase</keyword>
<dbReference type="GO" id="GO:0005737">
    <property type="term" value="C:cytoplasm"/>
    <property type="evidence" value="ECO:0007669"/>
    <property type="project" value="TreeGrafter"/>
</dbReference>